<dbReference type="Proteomes" id="UP001189429">
    <property type="component" value="Unassembled WGS sequence"/>
</dbReference>
<reference evidence="2" key="1">
    <citation type="submission" date="2023-10" db="EMBL/GenBank/DDBJ databases">
        <authorList>
            <person name="Chen Y."/>
            <person name="Shah S."/>
            <person name="Dougan E. K."/>
            <person name="Thang M."/>
            <person name="Chan C."/>
        </authorList>
    </citation>
    <scope>NUCLEOTIDE SEQUENCE [LARGE SCALE GENOMIC DNA]</scope>
</reference>
<sequence>VRVWIARFRADIAANAAYIGVALCLWMIAEQGGVWKWWALLVGVVLGAVLVFKNVIGFYQEIAPLVDDDNLLALISENVDGVKARIHDVVYYKLGMVLVVRDELYMEGWKATDKASRELYKEAELEEFVSGVLRQAVDKAAASVTSRPQLSRLAPWIFQTRPRFLSVCATALVLLVLAKSVVDFINWPLADPAWVSPFEDHWPSGGSYTCWSNVCTEDGKKGYCHGAVYYARKFADDSGEAYAKLSSVIAGRHGPFAQLDAAGDYLCHAVAHFPPVDYTMHCICDHQPASRRLEWAESSDIT</sequence>
<accession>A0ABN9S7P9</accession>
<keyword evidence="1" id="KW-0472">Membrane</keyword>
<evidence type="ECO:0000313" key="2">
    <source>
        <dbReference type="EMBL" id="CAK0827230.1"/>
    </source>
</evidence>
<feature type="non-terminal residue" evidence="2">
    <location>
        <position position="302"/>
    </location>
</feature>
<gene>
    <name evidence="2" type="ORF">PCOR1329_LOCUS26827</name>
</gene>
<keyword evidence="1" id="KW-0812">Transmembrane</keyword>
<dbReference type="EMBL" id="CAUYUJ010009604">
    <property type="protein sequence ID" value="CAK0827230.1"/>
    <property type="molecule type" value="Genomic_DNA"/>
</dbReference>
<keyword evidence="1" id="KW-1133">Transmembrane helix</keyword>
<keyword evidence="3" id="KW-1185">Reference proteome</keyword>
<evidence type="ECO:0000313" key="3">
    <source>
        <dbReference type="Proteomes" id="UP001189429"/>
    </source>
</evidence>
<evidence type="ECO:0000256" key="1">
    <source>
        <dbReference type="SAM" id="Phobius"/>
    </source>
</evidence>
<organism evidence="2 3">
    <name type="scientific">Prorocentrum cordatum</name>
    <dbReference type="NCBI Taxonomy" id="2364126"/>
    <lineage>
        <taxon>Eukaryota</taxon>
        <taxon>Sar</taxon>
        <taxon>Alveolata</taxon>
        <taxon>Dinophyceae</taxon>
        <taxon>Prorocentrales</taxon>
        <taxon>Prorocentraceae</taxon>
        <taxon>Prorocentrum</taxon>
    </lineage>
</organism>
<name>A0ABN9S7P9_9DINO</name>
<protein>
    <submittedName>
        <fullName evidence="2">Uncharacterized protein</fullName>
    </submittedName>
</protein>
<comment type="caution">
    <text evidence="2">The sequence shown here is derived from an EMBL/GenBank/DDBJ whole genome shotgun (WGS) entry which is preliminary data.</text>
</comment>
<feature type="transmembrane region" description="Helical" evidence="1">
    <location>
        <begin position="12"/>
        <end position="29"/>
    </location>
</feature>
<feature type="transmembrane region" description="Helical" evidence="1">
    <location>
        <begin position="35"/>
        <end position="52"/>
    </location>
</feature>
<feature type="non-terminal residue" evidence="2">
    <location>
        <position position="1"/>
    </location>
</feature>
<proteinExistence type="predicted"/>